<organism evidence="2 3">
    <name type="scientific">Umboniibacter marinipuniceus</name>
    <dbReference type="NCBI Taxonomy" id="569599"/>
    <lineage>
        <taxon>Bacteria</taxon>
        <taxon>Pseudomonadati</taxon>
        <taxon>Pseudomonadota</taxon>
        <taxon>Gammaproteobacteria</taxon>
        <taxon>Cellvibrionales</taxon>
        <taxon>Cellvibrionaceae</taxon>
        <taxon>Umboniibacter</taxon>
    </lineage>
</organism>
<feature type="transmembrane region" description="Helical" evidence="1">
    <location>
        <begin position="915"/>
        <end position="937"/>
    </location>
</feature>
<feature type="transmembrane region" description="Helical" evidence="1">
    <location>
        <begin position="967"/>
        <end position="987"/>
    </location>
</feature>
<proteinExistence type="predicted"/>
<dbReference type="Proteomes" id="UP000267187">
    <property type="component" value="Unassembled WGS sequence"/>
</dbReference>
<dbReference type="Gene3D" id="3.30.2090.10">
    <property type="entry name" value="Multidrug efflux transporter AcrB TolC docking domain, DN and DC subdomains"/>
    <property type="match status" value="2"/>
</dbReference>
<evidence type="ECO:0000313" key="2">
    <source>
        <dbReference type="EMBL" id="RMA79949.1"/>
    </source>
</evidence>
<dbReference type="PRINTS" id="PR00702">
    <property type="entry name" value="ACRIFLAVINRP"/>
</dbReference>
<accession>A0A3M0A8W7</accession>
<gene>
    <name evidence="2" type="ORF">DFR27_1301</name>
</gene>
<sequence>MRTFLNLCIERSRTTLSILALLLIAGLYARSDISIEASPDVQVPVLQVLIINPGISPDDAERLLLKPVELELRTIDGVDELNAAAKESLASFMIRFDSAINIDLAMNDVRAAIDRAREKLPESIEEPIINEISADKFPTMVVGLSSTALDERELFTIAQTMRLDIEMISDVLSADLRGSREEVVEVMIDRDKLENFNITPFELIQAVNANNQLIPAGEIDTGAGRFGVKVPGLIESYFDVINLPIKSTPAGVVVLSDIAEITRRFKDADGYSLINGDPAISIEVKKRSGTNQLEVAAQIREVVDSYRGVYADSLTIQSILDQTPQTEQMVNELQGNIVTAVCLVMIIVVGALGFRSGLLVGAGIPVSLLMGTIWIYLLGYSFNFMVMFGMLLALGMLIDGSIVITEYADRRMADGASSRQAYISAARRMFLPVLASTATTLAAFLPMMLWPGTVGDFMAYLPTTVFAVLTSSLIYALVFAPVLGSMFGRSNFTKKDIEHFRVLESSDPVELKGVTGLYARLLARLVRFPVLVTLLSIVLIMAIYSAYGKYNKGVEFFTTSEAVYGQAAVRARGNLSALEVLEVVRGVERRIAETPGVLTVYTSTYQPGKGSGRNESPDRIATVLIQLVDHNDRELNSAETFELIRQRTADISGVHVEAGVIEQGPPVGKPIKIELSAVDRELLIAQTARLSHLIQSEVADLRDMDDSRPLPSIEWQIDVDRRLAAQLGANVLEVGTVVQLLTNGVEIGDYRPSDAEEEVEIRARFAAAERRMQQLNELRVYTPNGSVPLSTIATVSPRNATGTIERFNGRQVMFINADTVEGVLADNKAKEIMALVERYDWPGELSITFRGANEEQEESAQFLQVAMILAMFLMAVLLISQFNSFYQAGLIMTAVVMSTAGVMGGLLITGDVFSVILTGVGVVALAGIVVNNNIVLIDTFNVLRRENPAMSLSDVIVRTGAQRLRPVFLTTATTILGLLPIATNWSIDVVSRALDHGGTVASYWVPLASAIVWGLAFSTLLTLIVTPCMLLLPQGLKRNLRWAKQQLLMSSKRLFKKV</sequence>
<feature type="transmembrane region" description="Helical" evidence="1">
    <location>
        <begin position="384"/>
        <end position="408"/>
    </location>
</feature>
<dbReference type="EMBL" id="REFJ01000003">
    <property type="protein sequence ID" value="RMA79949.1"/>
    <property type="molecule type" value="Genomic_DNA"/>
</dbReference>
<evidence type="ECO:0000256" key="1">
    <source>
        <dbReference type="SAM" id="Phobius"/>
    </source>
</evidence>
<dbReference type="Gene3D" id="1.20.1640.10">
    <property type="entry name" value="Multidrug efflux transporter AcrB transmembrane domain"/>
    <property type="match status" value="2"/>
</dbReference>
<feature type="transmembrane region" description="Helical" evidence="1">
    <location>
        <begin position="862"/>
        <end position="882"/>
    </location>
</feature>
<dbReference type="InterPro" id="IPR027463">
    <property type="entry name" value="AcrB_DN_DC_subdom"/>
</dbReference>
<dbReference type="Gene3D" id="3.30.70.1430">
    <property type="entry name" value="Multidrug efflux transporter AcrB pore domain"/>
    <property type="match status" value="2"/>
</dbReference>
<dbReference type="PANTHER" id="PTHR32063:SF0">
    <property type="entry name" value="SWARMING MOTILITY PROTEIN SWRC"/>
    <property type="match status" value="1"/>
</dbReference>
<name>A0A3M0A8W7_9GAMM</name>
<keyword evidence="1" id="KW-0472">Membrane</keyword>
<dbReference type="SUPFAM" id="SSF82714">
    <property type="entry name" value="Multidrug efflux transporter AcrB TolC docking domain, DN and DC subdomains"/>
    <property type="match status" value="2"/>
</dbReference>
<dbReference type="Gene3D" id="3.30.70.1440">
    <property type="entry name" value="Multidrug efflux transporter AcrB pore domain"/>
    <property type="match status" value="1"/>
</dbReference>
<feature type="transmembrane region" description="Helical" evidence="1">
    <location>
        <begin position="333"/>
        <end position="352"/>
    </location>
</feature>
<dbReference type="SUPFAM" id="SSF82693">
    <property type="entry name" value="Multidrug efflux transporter AcrB pore domain, PN1, PN2, PC1 and PC2 subdomains"/>
    <property type="match status" value="2"/>
</dbReference>
<dbReference type="SUPFAM" id="SSF82866">
    <property type="entry name" value="Multidrug efflux transporter AcrB transmembrane domain"/>
    <property type="match status" value="2"/>
</dbReference>
<feature type="transmembrane region" description="Helical" evidence="1">
    <location>
        <begin position="429"/>
        <end position="451"/>
    </location>
</feature>
<feature type="transmembrane region" description="Helical" evidence="1">
    <location>
        <begin position="1007"/>
        <end position="1032"/>
    </location>
</feature>
<dbReference type="GO" id="GO:0005886">
    <property type="term" value="C:plasma membrane"/>
    <property type="evidence" value="ECO:0007669"/>
    <property type="project" value="TreeGrafter"/>
</dbReference>
<feature type="transmembrane region" description="Helical" evidence="1">
    <location>
        <begin position="359"/>
        <end position="378"/>
    </location>
</feature>
<keyword evidence="3" id="KW-1185">Reference proteome</keyword>
<dbReference type="RefSeq" id="WP_121876647.1">
    <property type="nucleotide sequence ID" value="NZ_REFJ01000003.1"/>
</dbReference>
<feature type="transmembrane region" description="Helical" evidence="1">
    <location>
        <begin position="457"/>
        <end position="484"/>
    </location>
</feature>
<comment type="caution">
    <text evidence="2">The sequence shown here is derived from an EMBL/GenBank/DDBJ whole genome shotgun (WGS) entry which is preliminary data.</text>
</comment>
<dbReference type="InterPro" id="IPR001036">
    <property type="entry name" value="Acrflvin-R"/>
</dbReference>
<dbReference type="PANTHER" id="PTHR32063">
    <property type="match status" value="1"/>
</dbReference>
<feature type="transmembrane region" description="Helical" evidence="1">
    <location>
        <begin position="528"/>
        <end position="547"/>
    </location>
</feature>
<feature type="transmembrane region" description="Helical" evidence="1">
    <location>
        <begin position="889"/>
        <end position="909"/>
    </location>
</feature>
<evidence type="ECO:0000313" key="3">
    <source>
        <dbReference type="Proteomes" id="UP000267187"/>
    </source>
</evidence>
<dbReference type="AlphaFoldDB" id="A0A3M0A8W7"/>
<dbReference type="Pfam" id="PF00873">
    <property type="entry name" value="ACR_tran"/>
    <property type="match status" value="1"/>
</dbReference>
<dbReference type="GO" id="GO:0042910">
    <property type="term" value="F:xenobiotic transmembrane transporter activity"/>
    <property type="evidence" value="ECO:0007669"/>
    <property type="project" value="TreeGrafter"/>
</dbReference>
<dbReference type="Gene3D" id="3.30.70.1320">
    <property type="entry name" value="Multidrug efflux transporter AcrB pore domain like"/>
    <property type="match status" value="1"/>
</dbReference>
<keyword evidence="1" id="KW-0812">Transmembrane</keyword>
<dbReference type="OrthoDB" id="5287122at2"/>
<keyword evidence="1" id="KW-1133">Transmembrane helix</keyword>
<protein>
    <submittedName>
        <fullName evidence="2">Multidrug efflux pump</fullName>
    </submittedName>
</protein>
<reference evidence="2 3" key="1">
    <citation type="submission" date="2018-10" db="EMBL/GenBank/DDBJ databases">
        <title>Genomic Encyclopedia of Type Strains, Phase IV (KMG-IV): sequencing the most valuable type-strain genomes for metagenomic binning, comparative biology and taxonomic classification.</title>
        <authorList>
            <person name="Goeker M."/>
        </authorList>
    </citation>
    <scope>NUCLEOTIDE SEQUENCE [LARGE SCALE GENOMIC DNA]</scope>
    <source>
        <strain evidence="2 3">DSM 25080</strain>
    </source>
</reference>